<dbReference type="Proteomes" id="UP000315636">
    <property type="component" value="Unassembled WGS sequence"/>
</dbReference>
<dbReference type="InterPro" id="IPR015413">
    <property type="entry name" value="Methionyl/Leucyl_tRNA_Synth"/>
</dbReference>
<accession>A0A521D580</accession>
<dbReference type="EMBL" id="FXTI01000005">
    <property type="protein sequence ID" value="SMO66863.1"/>
    <property type="molecule type" value="Genomic_DNA"/>
</dbReference>
<evidence type="ECO:0000256" key="1">
    <source>
        <dbReference type="ARBA" id="ARBA00022598"/>
    </source>
</evidence>
<dbReference type="InterPro" id="IPR014729">
    <property type="entry name" value="Rossmann-like_a/b/a_fold"/>
</dbReference>
<dbReference type="GO" id="GO:0004825">
    <property type="term" value="F:methionine-tRNA ligase activity"/>
    <property type="evidence" value="ECO:0007669"/>
    <property type="project" value="UniProtKB-EC"/>
</dbReference>
<evidence type="ECO:0000256" key="5">
    <source>
        <dbReference type="ARBA" id="ARBA00023146"/>
    </source>
</evidence>
<dbReference type="Pfam" id="PF09334">
    <property type="entry name" value="tRNA-synt_1g"/>
    <property type="match status" value="1"/>
</dbReference>
<keyword evidence="10" id="KW-1185">Reference proteome</keyword>
<dbReference type="PROSITE" id="PS00178">
    <property type="entry name" value="AA_TRNA_LIGASE_I"/>
    <property type="match status" value="1"/>
</dbReference>
<feature type="domain" description="Methionyl/Leucyl tRNA synthetase" evidence="8">
    <location>
        <begin position="6"/>
        <end position="385"/>
    </location>
</feature>
<dbReference type="GO" id="GO:0005829">
    <property type="term" value="C:cytosol"/>
    <property type="evidence" value="ECO:0007669"/>
    <property type="project" value="TreeGrafter"/>
</dbReference>
<keyword evidence="1 7" id="KW-0436">Ligase</keyword>
<organism evidence="9 10">
    <name type="scientific">Melghirimyces algeriensis</name>
    <dbReference type="NCBI Taxonomy" id="910412"/>
    <lineage>
        <taxon>Bacteria</taxon>
        <taxon>Bacillati</taxon>
        <taxon>Bacillota</taxon>
        <taxon>Bacilli</taxon>
        <taxon>Bacillales</taxon>
        <taxon>Thermoactinomycetaceae</taxon>
        <taxon>Melghirimyces</taxon>
    </lineage>
</organism>
<keyword evidence="4 7" id="KW-0648">Protein biosynthesis</keyword>
<keyword evidence="3 7" id="KW-0067">ATP-binding</keyword>
<proteinExistence type="inferred from homology"/>
<comment type="similarity">
    <text evidence="7">Belongs to the class-I aminoacyl-tRNA synthetase family.</text>
</comment>
<dbReference type="InterPro" id="IPR029038">
    <property type="entry name" value="MetRS_Zn"/>
</dbReference>
<dbReference type="Gene3D" id="3.40.50.620">
    <property type="entry name" value="HUPs"/>
    <property type="match status" value="1"/>
</dbReference>
<dbReference type="GO" id="GO:0006431">
    <property type="term" value="P:methionyl-tRNA aminoacylation"/>
    <property type="evidence" value="ECO:0007669"/>
    <property type="project" value="TreeGrafter"/>
</dbReference>
<dbReference type="PANTHER" id="PTHR45765:SF1">
    <property type="entry name" value="METHIONINE--TRNA LIGASE, CYTOPLASMIC"/>
    <property type="match status" value="1"/>
</dbReference>
<reference evidence="9 10" key="1">
    <citation type="submission" date="2017-05" db="EMBL/GenBank/DDBJ databases">
        <authorList>
            <person name="Varghese N."/>
            <person name="Submissions S."/>
        </authorList>
    </citation>
    <scope>NUCLEOTIDE SEQUENCE [LARGE SCALE GENOMIC DNA]</scope>
    <source>
        <strain evidence="9 10">DSM 45474</strain>
    </source>
</reference>
<dbReference type="SUPFAM" id="SSF52374">
    <property type="entry name" value="Nucleotidylyl transferase"/>
    <property type="match status" value="1"/>
</dbReference>
<evidence type="ECO:0000256" key="7">
    <source>
        <dbReference type="RuleBase" id="RU363039"/>
    </source>
</evidence>
<dbReference type="InterPro" id="IPR001412">
    <property type="entry name" value="aa-tRNA-synth_I_CS"/>
</dbReference>
<dbReference type="SUPFAM" id="SSF57770">
    <property type="entry name" value="Methionyl-tRNA synthetase (MetRS), Zn-domain"/>
    <property type="match status" value="1"/>
</dbReference>
<evidence type="ECO:0000256" key="4">
    <source>
        <dbReference type="ARBA" id="ARBA00022917"/>
    </source>
</evidence>
<keyword evidence="5 7" id="KW-0030">Aminoacyl-tRNA synthetase</keyword>
<evidence type="ECO:0000259" key="8">
    <source>
        <dbReference type="Pfam" id="PF09334"/>
    </source>
</evidence>
<evidence type="ECO:0000256" key="6">
    <source>
        <dbReference type="ARBA" id="ARBA00047364"/>
    </source>
</evidence>
<keyword evidence="2 7" id="KW-0547">Nucleotide-binding</keyword>
<dbReference type="GO" id="GO:0005524">
    <property type="term" value="F:ATP binding"/>
    <property type="evidence" value="ECO:0007669"/>
    <property type="project" value="UniProtKB-KW"/>
</dbReference>
<name>A0A521D580_9BACL</name>
<evidence type="ECO:0000256" key="2">
    <source>
        <dbReference type="ARBA" id="ARBA00022741"/>
    </source>
</evidence>
<protein>
    <submittedName>
        <fullName evidence="9">Methionyl-tRNA synthetase</fullName>
    </submittedName>
</protein>
<dbReference type="PANTHER" id="PTHR45765">
    <property type="entry name" value="METHIONINE--TRNA LIGASE"/>
    <property type="match status" value="1"/>
</dbReference>
<evidence type="ECO:0000313" key="9">
    <source>
        <dbReference type="EMBL" id="SMO66863.1"/>
    </source>
</evidence>
<evidence type="ECO:0000313" key="10">
    <source>
        <dbReference type="Proteomes" id="UP000315636"/>
    </source>
</evidence>
<evidence type="ECO:0000256" key="3">
    <source>
        <dbReference type="ARBA" id="ARBA00022840"/>
    </source>
</evidence>
<dbReference type="InterPro" id="IPR023458">
    <property type="entry name" value="Met-tRNA_ligase_1"/>
</dbReference>
<sequence>MNVKTYLVTATPPTTNGDLHVGHLSGPYLAADVFSRYQKMQQNHVVYLSGGDDHQSYVVTTSKRLGTSPERLIKKQTENILSTFQAANIELDGFINSLGNREYIQFVQNFFLEMYEKGLLKEKTEPIHYCNQCQTYLFESHIKGKCPYCYEVAAGNLCEACGRVNRPVELIDSYCSSCESPPQITQYRGLFLPIDQYRTALQSFYNSRKSWRPHLKALCQWITDQPIPDYPVTYPADWGIRVPVQGFEDQVINVWFEMYPGHIYSALQWAQLYDHPHLNPTNKDTTFVQFLGYDNSFFNAVLHVTASLALDGKYIYPDHVITNEFYLLENEKFSTSRGHAIWGREIFEEVPSDALRYYLCRTNPEFMQTNFSKRAFERMMQNELKPLVETLERFGDLLDSDFPHGLLLEPQKLDLQTKGCLEWVKKGMETYLDIHSFSLYQSSAVLRDYSQAIQSYFNRYVLPMRSTNVTAYRDRLISTGFMFYGLVYFAYPIMPEFSTQLCKSLGMPSQPLKWSHVESLEPIPLSFHKECIPFGGFK</sequence>
<dbReference type="Gene3D" id="2.20.28.20">
    <property type="entry name" value="Methionyl-tRNA synthetase, Zn-domain"/>
    <property type="match status" value="1"/>
</dbReference>
<gene>
    <name evidence="9" type="ORF">SAMN06264849_105129</name>
</gene>
<comment type="catalytic activity">
    <reaction evidence="6">
        <text>tRNA(Met) + L-methionine + ATP = L-methionyl-tRNA(Met) + AMP + diphosphate</text>
        <dbReference type="Rhea" id="RHEA:13481"/>
        <dbReference type="Rhea" id="RHEA-COMP:9667"/>
        <dbReference type="Rhea" id="RHEA-COMP:9698"/>
        <dbReference type="ChEBI" id="CHEBI:30616"/>
        <dbReference type="ChEBI" id="CHEBI:33019"/>
        <dbReference type="ChEBI" id="CHEBI:57844"/>
        <dbReference type="ChEBI" id="CHEBI:78442"/>
        <dbReference type="ChEBI" id="CHEBI:78530"/>
        <dbReference type="ChEBI" id="CHEBI:456215"/>
        <dbReference type="EC" id="6.1.1.10"/>
    </reaction>
</comment>
<dbReference type="AlphaFoldDB" id="A0A521D580"/>